<evidence type="ECO:0000313" key="5">
    <source>
        <dbReference type="EMBL" id="MQM10363.1"/>
    </source>
</evidence>
<evidence type="ECO:0000259" key="4">
    <source>
        <dbReference type="PROSITE" id="PS50102"/>
    </source>
</evidence>
<keyword evidence="2 3" id="KW-0694">RNA-binding</keyword>
<dbReference type="EMBL" id="NMUH01004653">
    <property type="protein sequence ID" value="MQM10363.1"/>
    <property type="molecule type" value="Genomic_DNA"/>
</dbReference>
<protein>
    <recommendedName>
        <fullName evidence="4">RRM domain-containing protein</fullName>
    </recommendedName>
</protein>
<feature type="domain" description="RRM" evidence="4">
    <location>
        <begin position="6"/>
        <end position="82"/>
    </location>
</feature>
<evidence type="ECO:0000256" key="3">
    <source>
        <dbReference type="PROSITE-ProRule" id="PRU00176"/>
    </source>
</evidence>
<dbReference type="FunFam" id="3.30.70.330:FF:000051">
    <property type="entry name" value="Heterogeneous nuclear ribonucleoprotein 1"/>
    <property type="match status" value="1"/>
</dbReference>
<dbReference type="OrthoDB" id="1875751at2759"/>
<gene>
    <name evidence="5" type="ORF">Taro_043257</name>
</gene>
<dbReference type="Proteomes" id="UP000652761">
    <property type="component" value="Unassembled WGS sequence"/>
</dbReference>
<dbReference type="SMART" id="SM00360">
    <property type="entry name" value="RRM"/>
    <property type="match status" value="2"/>
</dbReference>
<reference evidence="5" key="1">
    <citation type="submission" date="2017-07" db="EMBL/GenBank/DDBJ databases">
        <title>Taro Niue Genome Assembly and Annotation.</title>
        <authorList>
            <person name="Atibalentja N."/>
            <person name="Keating K."/>
            <person name="Fields C.J."/>
        </authorList>
    </citation>
    <scope>NUCLEOTIDE SEQUENCE</scope>
    <source>
        <strain evidence="5">Niue_2</strain>
        <tissue evidence="5">Leaf</tissue>
    </source>
</reference>
<dbReference type="GO" id="GO:0006417">
    <property type="term" value="P:regulation of translation"/>
    <property type="evidence" value="ECO:0007669"/>
    <property type="project" value="TreeGrafter"/>
</dbReference>
<evidence type="ECO:0000256" key="2">
    <source>
        <dbReference type="ARBA" id="ARBA00022884"/>
    </source>
</evidence>
<dbReference type="PANTHER" id="PTHR48032:SF6">
    <property type="entry name" value="RNA-BINDING (RRM_RBD_RNP MOTIFS) FAMILY PROTEIN"/>
    <property type="match status" value="1"/>
</dbReference>
<evidence type="ECO:0000256" key="1">
    <source>
        <dbReference type="ARBA" id="ARBA00022737"/>
    </source>
</evidence>
<dbReference type="PROSITE" id="PS50102">
    <property type="entry name" value="RRM"/>
    <property type="match status" value="2"/>
</dbReference>
<keyword evidence="1" id="KW-0677">Repeat</keyword>
<dbReference type="CDD" id="cd12325">
    <property type="entry name" value="RRM1_hnRNPA_hnRNPD_like"/>
    <property type="match status" value="1"/>
</dbReference>
<evidence type="ECO:0000313" key="6">
    <source>
        <dbReference type="Proteomes" id="UP000652761"/>
    </source>
</evidence>
<name>A0A843WFY3_COLES</name>
<dbReference type="SUPFAM" id="SSF54928">
    <property type="entry name" value="RNA-binding domain, RBD"/>
    <property type="match status" value="1"/>
</dbReference>
<organism evidence="5 6">
    <name type="scientific">Colocasia esculenta</name>
    <name type="common">Wild taro</name>
    <name type="synonym">Arum esculentum</name>
    <dbReference type="NCBI Taxonomy" id="4460"/>
    <lineage>
        <taxon>Eukaryota</taxon>
        <taxon>Viridiplantae</taxon>
        <taxon>Streptophyta</taxon>
        <taxon>Embryophyta</taxon>
        <taxon>Tracheophyta</taxon>
        <taxon>Spermatophyta</taxon>
        <taxon>Magnoliopsida</taxon>
        <taxon>Liliopsida</taxon>
        <taxon>Araceae</taxon>
        <taxon>Aroideae</taxon>
        <taxon>Colocasieae</taxon>
        <taxon>Colocasia</taxon>
    </lineage>
</organism>
<comment type="caution">
    <text evidence="5">The sequence shown here is derived from an EMBL/GenBank/DDBJ whole genome shotgun (WGS) entry which is preliminary data.</text>
</comment>
<feature type="domain" description="RRM" evidence="4">
    <location>
        <begin position="84"/>
        <end position="154"/>
    </location>
</feature>
<dbReference type="Gene3D" id="3.30.70.330">
    <property type="match status" value="2"/>
</dbReference>
<proteinExistence type="predicted"/>
<dbReference type="InterPro" id="IPR012677">
    <property type="entry name" value="Nucleotide-bd_a/b_plait_sf"/>
</dbReference>
<dbReference type="AlphaFoldDB" id="A0A843WFY3"/>
<sequence>MESDLGKLFIGGISWDTNEERLREYFMNYGEVVEAVIMKDRTTGRARGFGFVVFADPAVAERVLMEKHTIDGRMVEAKKAVPRDDQHILNRNSGSFGTITDAVVMYDHNTQRPRGFGFITYDSEDAVDKALVKTFHELNGYNPSSIGGYGMRMDARFGPIASGRSGFSPFSPAGYGMARSLWGNGGLNYATNSANANAFIGSGSGNPGGFGNNTINWAASASSISTQDGGNNAGHASGRLGYASSENSLGLGGGSYARSSSTGTGPNTSYSGTNGYEGAYADLYSGSSIYGDPTWRSVSSEVDGSGPFGYGLGNAASDVRAKGLVSALDAAKNLFSNLLSKQTTCGSVADRFILLFTLADRHQELLPRELIMPIPEHMLVEGIG</sequence>
<dbReference type="GO" id="GO:0003729">
    <property type="term" value="F:mRNA binding"/>
    <property type="evidence" value="ECO:0007669"/>
    <property type="project" value="TreeGrafter"/>
</dbReference>
<dbReference type="InterPro" id="IPR000504">
    <property type="entry name" value="RRM_dom"/>
</dbReference>
<dbReference type="InterPro" id="IPR035979">
    <property type="entry name" value="RBD_domain_sf"/>
</dbReference>
<keyword evidence="6" id="KW-1185">Reference proteome</keyword>
<accession>A0A843WFY3</accession>
<dbReference type="Pfam" id="PF00076">
    <property type="entry name" value="RRM_1"/>
    <property type="match status" value="2"/>
</dbReference>
<dbReference type="PANTHER" id="PTHR48032">
    <property type="entry name" value="RNA-BINDING PROTEIN MUSASHI HOMOLOG RBP6"/>
    <property type="match status" value="1"/>
</dbReference>